<evidence type="ECO:0000313" key="1">
    <source>
        <dbReference type="EMBL" id="SNY52921.1"/>
    </source>
</evidence>
<gene>
    <name evidence="1" type="ORF">SAMN06297129_2442</name>
</gene>
<protein>
    <submittedName>
        <fullName evidence="1">Uncharacterized protein</fullName>
    </submittedName>
</protein>
<sequence length="37" mass="3938">MLKTIVAGVASGLIVIAITSAMKRREAATETQTGYWV</sequence>
<accession>A0A285J1A7</accession>
<dbReference type="Proteomes" id="UP000231655">
    <property type="component" value="Unassembled WGS sequence"/>
</dbReference>
<organism evidence="1 2">
    <name type="scientific">Pseudooceanicola antarcticus</name>
    <dbReference type="NCBI Taxonomy" id="1247613"/>
    <lineage>
        <taxon>Bacteria</taxon>
        <taxon>Pseudomonadati</taxon>
        <taxon>Pseudomonadota</taxon>
        <taxon>Alphaproteobacteria</taxon>
        <taxon>Rhodobacterales</taxon>
        <taxon>Paracoccaceae</taxon>
        <taxon>Pseudooceanicola</taxon>
    </lineage>
</organism>
<evidence type="ECO:0000313" key="2">
    <source>
        <dbReference type="Proteomes" id="UP000231655"/>
    </source>
</evidence>
<dbReference type="EMBL" id="OBEA01000004">
    <property type="protein sequence ID" value="SNY52921.1"/>
    <property type="molecule type" value="Genomic_DNA"/>
</dbReference>
<name>A0A285J1A7_9RHOB</name>
<dbReference type="AlphaFoldDB" id="A0A285J1A7"/>
<reference evidence="1 2" key="1">
    <citation type="submission" date="2017-09" db="EMBL/GenBank/DDBJ databases">
        <authorList>
            <person name="Ehlers B."/>
            <person name="Leendertz F.H."/>
        </authorList>
    </citation>
    <scope>NUCLEOTIDE SEQUENCE [LARGE SCALE GENOMIC DNA]</scope>
    <source>
        <strain evidence="1 2">CGMCC 1.12662</strain>
    </source>
</reference>
<proteinExistence type="predicted"/>